<comment type="catalytic activity">
    <reaction evidence="10 11">
        <text>7-carboxy-7-carbaguanine + NH4(+) + 2 ATP = 7-cyano-7-carbaguanine + 2 AMP + 2 diphosphate + 2 H(+)</text>
        <dbReference type="Rhea" id="RHEA:27982"/>
        <dbReference type="ChEBI" id="CHEBI:15378"/>
        <dbReference type="ChEBI" id="CHEBI:28938"/>
        <dbReference type="ChEBI" id="CHEBI:30616"/>
        <dbReference type="ChEBI" id="CHEBI:33019"/>
        <dbReference type="ChEBI" id="CHEBI:45075"/>
        <dbReference type="ChEBI" id="CHEBI:61036"/>
        <dbReference type="ChEBI" id="CHEBI:456215"/>
        <dbReference type="EC" id="6.3.4.20"/>
    </reaction>
</comment>
<feature type="binding site" evidence="11">
    <location>
        <position position="197"/>
    </location>
    <ligand>
        <name>Zn(2+)</name>
        <dbReference type="ChEBI" id="CHEBI:29105"/>
    </ligand>
</feature>
<evidence type="ECO:0000256" key="11">
    <source>
        <dbReference type="HAMAP-Rule" id="MF_01633"/>
    </source>
</evidence>
<evidence type="ECO:0000256" key="4">
    <source>
        <dbReference type="ARBA" id="ARBA00022741"/>
    </source>
</evidence>
<dbReference type="FunFam" id="3.40.50.620:FF:000131">
    <property type="entry name" value="7-cyano-7-deazaguanine synthase"/>
    <property type="match status" value="1"/>
</dbReference>
<evidence type="ECO:0000313" key="12">
    <source>
        <dbReference type="EMBL" id="KGD65272.1"/>
    </source>
</evidence>
<dbReference type="AlphaFoldDB" id="A0A095SL17"/>
<evidence type="ECO:0000313" key="13">
    <source>
        <dbReference type="Proteomes" id="UP000029444"/>
    </source>
</evidence>
<comment type="function">
    <text evidence="11">Catalyzes the ATP-dependent conversion of 7-carboxy-7-deazaguanine (CDG) to 7-cyano-7-deazaguanine (preQ(0)).</text>
</comment>
<feature type="binding site" evidence="11">
    <location>
        <begin position="8"/>
        <end position="18"/>
    </location>
    <ligand>
        <name>ATP</name>
        <dbReference type="ChEBI" id="CHEBI:30616"/>
    </ligand>
</feature>
<keyword evidence="5 11" id="KW-0671">Queuosine biosynthesis</keyword>
<evidence type="ECO:0000256" key="3">
    <source>
        <dbReference type="ARBA" id="ARBA00022723"/>
    </source>
</evidence>
<proteinExistence type="inferred from homology"/>
<dbReference type="PANTHER" id="PTHR42914:SF1">
    <property type="entry name" value="7-CYANO-7-DEAZAGUANINE SYNTHASE"/>
    <property type="match status" value="1"/>
</dbReference>
<dbReference type="CDD" id="cd01995">
    <property type="entry name" value="QueC-like"/>
    <property type="match status" value="1"/>
</dbReference>
<keyword evidence="13" id="KW-1185">Reference proteome</keyword>
<feature type="binding site" evidence="11">
    <location>
        <position position="200"/>
    </location>
    <ligand>
        <name>Zn(2+)</name>
        <dbReference type="ChEBI" id="CHEBI:29105"/>
    </ligand>
</feature>
<dbReference type="InterPro" id="IPR014729">
    <property type="entry name" value="Rossmann-like_a/b/a_fold"/>
</dbReference>
<keyword evidence="7 11" id="KW-0067">ATP-binding</keyword>
<dbReference type="PATRIC" id="fig|1177154.3.peg.1183"/>
<sequence length="222" mass="23500">MNKAVVLLSGGLDSATCLAIARDQGYECHTIAFDYGQRTRAELAAALRVSAALGALSHRVVELGMGNIGGSALTDHSIEVPEDGGDGIPVTYVPARNTVFLSLALGLAEVLDAQAIFIGVNAVDYSGYPDCRPEFIEAFQTMANLATKAGVEGRPIQVETPLMHLSKADIIREGVALGLDYGLTVSCYQADESGNACGKCDSCRLRRLGFEDALVKDPTNYQ</sequence>
<dbReference type="GO" id="GO:0005524">
    <property type="term" value="F:ATP binding"/>
    <property type="evidence" value="ECO:0007669"/>
    <property type="project" value="UniProtKB-UniRule"/>
</dbReference>
<comment type="caution">
    <text evidence="12">The sequence shown here is derived from an EMBL/GenBank/DDBJ whole genome shotgun (WGS) entry which is preliminary data.</text>
</comment>
<keyword evidence="4 11" id="KW-0547">Nucleotide-binding</keyword>
<gene>
    <name evidence="11" type="primary">queC</name>
    <name evidence="12" type="ORF">Y5S_01165</name>
</gene>
<keyword evidence="2 11" id="KW-0436">Ligase</keyword>
<dbReference type="PANTHER" id="PTHR42914">
    <property type="entry name" value="7-CYANO-7-DEAZAGUANINE SYNTHASE"/>
    <property type="match status" value="1"/>
</dbReference>
<dbReference type="RefSeq" id="WP_035231285.1">
    <property type="nucleotide sequence ID" value="NZ_ARXV01000004.1"/>
</dbReference>
<dbReference type="UniPathway" id="UPA00391"/>
<reference evidence="12 13" key="1">
    <citation type="submission" date="2012-09" db="EMBL/GenBank/DDBJ databases">
        <title>Genome Sequence of alkane-degrading Bacterium Alcanivorax sp. 19-m-6.</title>
        <authorList>
            <person name="Lai Q."/>
            <person name="Shao Z."/>
        </authorList>
    </citation>
    <scope>NUCLEOTIDE SEQUENCE [LARGE SCALE GENOMIC DNA]</scope>
    <source>
        <strain evidence="12 13">19-m-6</strain>
    </source>
</reference>
<name>A0A095SL17_9GAMM</name>
<dbReference type="SUPFAM" id="SSF52402">
    <property type="entry name" value="Adenine nucleotide alpha hydrolases-like"/>
    <property type="match status" value="1"/>
</dbReference>
<evidence type="ECO:0000256" key="8">
    <source>
        <dbReference type="ARBA" id="ARBA00037993"/>
    </source>
</evidence>
<dbReference type="GO" id="GO:0008616">
    <property type="term" value="P:tRNA queuosine(34) biosynthetic process"/>
    <property type="evidence" value="ECO:0007669"/>
    <property type="project" value="UniProtKB-UniRule"/>
</dbReference>
<evidence type="ECO:0000256" key="9">
    <source>
        <dbReference type="ARBA" id="ARBA00039149"/>
    </source>
</evidence>
<dbReference type="OrthoDB" id="9789567at2"/>
<evidence type="ECO:0000256" key="7">
    <source>
        <dbReference type="ARBA" id="ARBA00022840"/>
    </source>
</evidence>
<evidence type="ECO:0000256" key="6">
    <source>
        <dbReference type="ARBA" id="ARBA00022833"/>
    </source>
</evidence>
<dbReference type="eggNOG" id="COG0603">
    <property type="taxonomic scope" value="Bacteria"/>
</dbReference>
<evidence type="ECO:0000256" key="2">
    <source>
        <dbReference type="ARBA" id="ARBA00022598"/>
    </source>
</evidence>
<dbReference type="HAMAP" id="MF_01633">
    <property type="entry name" value="QueC"/>
    <property type="match status" value="1"/>
</dbReference>
<dbReference type="EC" id="6.3.4.20" evidence="9 11"/>
<dbReference type="Pfam" id="PF06508">
    <property type="entry name" value="QueC"/>
    <property type="match status" value="1"/>
</dbReference>
<dbReference type="NCBIfam" id="TIGR00364">
    <property type="entry name" value="7-cyano-7-deazaguanine synthase QueC"/>
    <property type="match status" value="1"/>
</dbReference>
<keyword evidence="6 11" id="KW-0862">Zinc</keyword>
<dbReference type="GO" id="GO:0008270">
    <property type="term" value="F:zinc ion binding"/>
    <property type="evidence" value="ECO:0007669"/>
    <property type="project" value="UniProtKB-UniRule"/>
</dbReference>
<evidence type="ECO:0000256" key="1">
    <source>
        <dbReference type="ARBA" id="ARBA00005061"/>
    </source>
</evidence>
<comment type="pathway">
    <text evidence="1 11">Purine metabolism; 7-cyano-7-deazaguanine biosynthesis.</text>
</comment>
<evidence type="ECO:0000256" key="10">
    <source>
        <dbReference type="ARBA" id="ARBA00047890"/>
    </source>
</evidence>
<comment type="cofactor">
    <cofactor evidence="11">
        <name>Zn(2+)</name>
        <dbReference type="ChEBI" id="CHEBI:29105"/>
    </cofactor>
    <text evidence="11">Binds 1 zinc ion per subunit.</text>
</comment>
<evidence type="ECO:0000256" key="5">
    <source>
        <dbReference type="ARBA" id="ARBA00022785"/>
    </source>
</evidence>
<feature type="binding site" evidence="11">
    <location>
        <position position="187"/>
    </location>
    <ligand>
        <name>Zn(2+)</name>
        <dbReference type="ChEBI" id="CHEBI:29105"/>
    </ligand>
</feature>
<dbReference type="PIRSF" id="PIRSF006293">
    <property type="entry name" value="ExsB"/>
    <property type="match status" value="1"/>
</dbReference>
<comment type="similarity">
    <text evidence="8 11">Belongs to the QueC family.</text>
</comment>
<accession>A0A095SL17</accession>
<dbReference type="GO" id="GO:0016879">
    <property type="term" value="F:ligase activity, forming carbon-nitrogen bonds"/>
    <property type="evidence" value="ECO:0007669"/>
    <property type="project" value="UniProtKB-UniRule"/>
</dbReference>
<feature type="binding site" evidence="11">
    <location>
        <position position="203"/>
    </location>
    <ligand>
        <name>Zn(2+)</name>
        <dbReference type="ChEBI" id="CHEBI:29105"/>
    </ligand>
</feature>
<protein>
    <recommendedName>
        <fullName evidence="9 11">7-cyano-7-deazaguanine synthase</fullName>
        <ecNumber evidence="9 11">6.3.4.20</ecNumber>
    </recommendedName>
    <alternativeName>
        <fullName evidence="11">7-cyano-7-carbaguanine synthase</fullName>
    </alternativeName>
    <alternativeName>
        <fullName evidence="11">PreQ(0) synthase</fullName>
    </alternativeName>
    <alternativeName>
        <fullName evidence="11">Queuosine biosynthesis protein QueC</fullName>
    </alternativeName>
</protein>
<dbReference type="EMBL" id="ARXV01000004">
    <property type="protein sequence ID" value="KGD65272.1"/>
    <property type="molecule type" value="Genomic_DNA"/>
</dbReference>
<keyword evidence="3 11" id="KW-0479">Metal-binding</keyword>
<dbReference type="STRING" id="1177154.Y5S_01165"/>
<dbReference type="Gene3D" id="3.40.50.620">
    <property type="entry name" value="HUPs"/>
    <property type="match status" value="1"/>
</dbReference>
<dbReference type="InterPro" id="IPR018317">
    <property type="entry name" value="QueC"/>
</dbReference>
<dbReference type="Proteomes" id="UP000029444">
    <property type="component" value="Unassembled WGS sequence"/>
</dbReference>
<organism evidence="12 13">
    <name type="scientific">Alcanivorax nanhaiticus</name>
    <dbReference type="NCBI Taxonomy" id="1177154"/>
    <lineage>
        <taxon>Bacteria</taxon>
        <taxon>Pseudomonadati</taxon>
        <taxon>Pseudomonadota</taxon>
        <taxon>Gammaproteobacteria</taxon>
        <taxon>Oceanospirillales</taxon>
        <taxon>Alcanivoracaceae</taxon>
        <taxon>Alcanivorax</taxon>
    </lineage>
</organism>